<evidence type="ECO:0000313" key="3">
    <source>
        <dbReference type="EMBL" id="MFB9902704.1"/>
    </source>
</evidence>
<protein>
    <recommendedName>
        <fullName evidence="2">Urease accessory protein UreD</fullName>
    </recommendedName>
</protein>
<gene>
    <name evidence="2" type="primary">ureD</name>
    <name evidence="3" type="ORF">ACFFQA_02005</name>
</gene>
<accession>A0ABV5ZRJ5</accession>
<dbReference type="Pfam" id="PF01774">
    <property type="entry name" value="UreD"/>
    <property type="match status" value="1"/>
</dbReference>
<organism evidence="3 4">
    <name type="scientific">Allokutzneria oryzae</name>
    <dbReference type="NCBI Taxonomy" id="1378989"/>
    <lineage>
        <taxon>Bacteria</taxon>
        <taxon>Bacillati</taxon>
        <taxon>Actinomycetota</taxon>
        <taxon>Actinomycetes</taxon>
        <taxon>Pseudonocardiales</taxon>
        <taxon>Pseudonocardiaceae</taxon>
        <taxon>Allokutzneria</taxon>
    </lineage>
</organism>
<comment type="similarity">
    <text evidence="2">Belongs to the UreD family.</text>
</comment>
<comment type="function">
    <text evidence="2">Required for maturation of urease via the functional incorporation of the urease nickel metallocenter.</text>
</comment>
<keyword evidence="2" id="KW-0996">Nickel insertion</keyword>
<proteinExistence type="inferred from homology"/>
<keyword evidence="1 2" id="KW-0143">Chaperone</keyword>
<dbReference type="Proteomes" id="UP001589693">
    <property type="component" value="Unassembled WGS sequence"/>
</dbReference>
<dbReference type="HAMAP" id="MF_01384">
    <property type="entry name" value="UreD"/>
    <property type="match status" value="1"/>
</dbReference>
<reference evidence="3 4" key="1">
    <citation type="submission" date="2024-09" db="EMBL/GenBank/DDBJ databases">
        <authorList>
            <person name="Sun Q."/>
            <person name="Mori K."/>
        </authorList>
    </citation>
    <scope>NUCLEOTIDE SEQUENCE [LARGE SCALE GENOMIC DNA]</scope>
    <source>
        <strain evidence="3 4">TBRC 7907</strain>
    </source>
</reference>
<evidence type="ECO:0000256" key="1">
    <source>
        <dbReference type="ARBA" id="ARBA00023186"/>
    </source>
</evidence>
<keyword evidence="4" id="KW-1185">Reference proteome</keyword>
<dbReference type="RefSeq" id="WP_377849779.1">
    <property type="nucleotide sequence ID" value="NZ_JBHLZU010000002.1"/>
</dbReference>
<evidence type="ECO:0000256" key="2">
    <source>
        <dbReference type="HAMAP-Rule" id="MF_01384"/>
    </source>
</evidence>
<dbReference type="EMBL" id="JBHLZU010000002">
    <property type="protein sequence ID" value="MFB9902704.1"/>
    <property type="molecule type" value="Genomic_DNA"/>
</dbReference>
<evidence type="ECO:0000313" key="4">
    <source>
        <dbReference type="Proteomes" id="UP001589693"/>
    </source>
</evidence>
<comment type="subunit">
    <text evidence="2">UreD, UreF and UreG form a complex that acts as a GTP-hydrolysis-dependent molecular chaperone, activating the urease apoprotein by helping to assemble the nickel containing metallocenter of UreC. The UreE protein probably delivers the nickel.</text>
</comment>
<sequence length="237" mass="24714">MRAHAALVVRRRGDRSVLTTMRSAPPLTLRRTGTAGETARVHLVGTAAAPLGGDELRLDIDVGPDAALELRSTGAQIALPHASGGPSTVHIGLNLAGSAVLHQEPTVLARGSLVHNNASAQLTHDARLVWRDLVVLGRHGEEPGRMVQRWNVTRAGRPVLRTTTTLVDPLLYRSPAIIGGATVLGTALVVSPGLTTESRVIGHRAAVHALSGAALVTVLGEDAVEVEHALTELTPTG</sequence>
<dbReference type="InterPro" id="IPR002669">
    <property type="entry name" value="UreD"/>
</dbReference>
<comment type="subcellular location">
    <subcellularLocation>
        <location evidence="2">Cytoplasm</location>
    </subcellularLocation>
</comment>
<keyword evidence="2" id="KW-0963">Cytoplasm</keyword>
<comment type="caution">
    <text evidence="3">The sequence shown here is derived from an EMBL/GenBank/DDBJ whole genome shotgun (WGS) entry which is preliminary data.</text>
</comment>
<name>A0ABV5ZRJ5_9PSEU</name>